<proteinExistence type="predicted"/>
<feature type="transmembrane region" description="Helical" evidence="2">
    <location>
        <begin position="262"/>
        <end position="283"/>
    </location>
</feature>
<protein>
    <recommendedName>
        <fullName evidence="5">Ion transport domain-containing protein</fullName>
    </recommendedName>
</protein>
<feature type="transmembrane region" description="Helical" evidence="2">
    <location>
        <begin position="516"/>
        <end position="537"/>
    </location>
</feature>
<feature type="transmembrane region" description="Helical" evidence="2">
    <location>
        <begin position="303"/>
        <end position="321"/>
    </location>
</feature>
<dbReference type="EMBL" id="CAUYUJ010014751">
    <property type="protein sequence ID" value="CAK0845586.1"/>
    <property type="molecule type" value="Genomic_DNA"/>
</dbReference>
<comment type="caution">
    <text evidence="3">The sequence shown here is derived from an EMBL/GenBank/DDBJ whole genome shotgun (WGS) entry which is preliminary data.</text>
</comment>
<name>A0ABN9TI25_9DINO</name>
<evidence type="ECO:0000256" key="2">
    <source>
        <dbReference type="SAM" id="Phobius"/>
    </source>
</evidence>
<gene>
    <name evidence="3" type="ORF">PCOR1329_LOCUS39351</name>
</gene>
<evidence type="ECO:0000256" key="1">
    <source>
        <dbReference type="SAM" id="MobiDB-lite"/>
    </source>
</evidence>
<organism evidence="3 4">
    <name type="scientific">Prorocentrum cordatum</name>
    <dbReference type="NCBI Taxonomy" id="2364126"/>
    <lineage>
        <taxon>Eukaryota</taxon>
        <taxon>Sar</taxon>
        <taxon>Alveolata</taxon>
        <taxon>Dinophyceae</taxon>
        <taxon>Prorocentrales</taxon>
        <taxon>Prorocentraceae</taxon>
        <taxon>Prorocentrum</taxon>
    </lineage>
</organism>
<evidence type="ECO:0008006" key="5">
    <source>
        <dbReference type="Google" id="ProtNLM"/>
    </source>
</evidence>
<feature type="compositionally biased region" description="Low complexity" evidence="1">
    <location>
        <begin position="31"/>
        <end position="40"/>
    </location>
</feature>
<accession>A0ABN9TI25</accession>
<evidence type="ECO:0000313" key="3">
    <source>
        <dbReference type="EMBL" id="CAK0845586.1"/>
    </source>
</evidence>
<feature type="region of interest" description="Disordered" evidence="1">
    <location>
        <begin position="25"/>
        <end position="48"/>
    </location>
</feature>
<reference evidence="3" key="1">
    <citation type="submission" date="2023-10" db="EMBL/GenBank/DDBJ databases">
        <authorList>
            <person name="Chen Y."/>
            <person name="Shah S."/>
            <person name="Dougan E. K."/>
            <person name="Thang M."/>
            <person name="Chan C."/>
        </authorList>
    </citation>
    <scope>NUCLEOTIDE SEQUENCE [LARGE SCALE GENOMIC DNA]</scope>
</reference>
<feature type="compositionally biased region" description="Basic and acidic residues" evidence="1">
    <location>
        <begin position="599"/>
        <end position="608"/>
    </location>
</feature>
<feature type="transmembrane region" description="Helical" evidence="2">
    <location>
        <begin position="333"/>
        <end position="358"/>
    </location>
</feature>
<keyword evidence="2" id="KW-0472">Membrane</keyword>
<keyword evidence="4" id="KW-1185">Reference proteome</keyword>
<keyword evidence="2" id="KW-1133">Transmembrane helix</keyword>
<sequence length="622" mass="69955">MPRLPSPRAGGPAVGAPRRRVVLPELAPQCAADSDGSTGSEDSEEAETMELVGRMEENQRRFENSHERLDWDSFHKLEKMWGEVLGDIAVSERSRRARRAASPRNSETKFDRLSRVLGDEFSRVVRAMCVRVTNKHMVRGRKVQRLMALRIAGGPLRQLDWEGVQQWRTPEWKAKQRPEGPAAPLEAVAPKFGKGAASGGRLGFGGATPQKTKVDIYWCGLCFDEVSFLRLLFALDDSTDPDVFGTPLAQAMVEVCWREAKWLYFCRRAIDVLTIMLLMWIGLHSRVNHHGKIARIGMMPPRCLVALNSCELFVMLAQIWLCKHVFGHLRPVFQPFLIFSWLLELVLFSASLSMVIHAQGTASFVRDHPLWLAALIVVKSMQLEARLMTLPWFQDSVLPAWKALTSRASGRFLFFLVLSMLGTLFAFVSLPRHGLTFVEIPGLWLSPASRGNLSNDLASALYIVEKMTLMGDFSEDMIQGTQWKPSYNRTDSTGYLTQVPLEDVDGDVRLSNDLPFFSLFFALLYGVVMMNLYIGILSEEYNKASDDLQRLTGSHRITVSIPVLLVKHGLAGLGLCRAERCAFRQRELRQGFWFALPRPRGDLARPEDGPEEEGREGHGAPS</sequence>
<feature type="region of interest" description="Disordered" evidence="1">
    <location>
        <begin position="599"/>
        <end position="622"/>
    </location>
</feature>
<feature type="transmembrane region" description="Helical" evidence="2">
    <location>
        <begin position="412"/>
        <end position="430"/>
    </location>
</feature>
<keyword evidence="2" id="KW-0812">Transmembrane</keyword>
<evidence type="ECO:0000313" key="4">
    <source>
        <dbReference type="Proteomes" id="UP001189429"/>
    </source>
</evidence>
<dbReference type="Proteomes" id="UP001189429">
    <property type="component" value="Unassembled WGS sequence"/>
</dbReference>